<gene>
    <name evidence="2" type="ORF">NDU88_003553</name>
</gene>
<keyword evidence="3" id="KW-1185">Reference proteome</keyword>
<evidence type="ECO:0000313" key="2">
    <source>
        <dbReference type="EMBL" id="KAJ1098442.1"/>
    </source>
</evidence>
<dbReference type="Proteomes" id="UP001066276">
    <property type="component" value="Chromosome 10"/>
</dbReference>
<dbReference type="EMBL" id="JANPWB010000014">
    <property type="protein sequence ID" value="KAJ1098442.1"/>
    <property type="molecule type" value="Genomic_DNA"/>
</dbReference>
<comment type="caution">
    <text evidence="2">The sequence shown here is derived from an EMBL/GenBank/DDBJ whole genome shotgun (WGS) entry which is preliminary data.</text>
</comment>
<sequence length="83" mass="9020">MKAATPKRVPVGAERERHKWSVLSNYLSAPAGESNQAEPALPVNRNQVTQGSEDAEGDGRREPVSAGCSAVYVYEEHLRSQTP</sequence>
<reference evidence="2" key="1">
    <citation type="journal article" date="2022" name="bioRxiv">
        <title>Sequencing and chromosome-scale assembly of the giantPleurodeles waltlgenome.</title>
        <authorList>
            <person name="Brown T."/>
            <person name="Elewa A."/>
            <person name="Iarovenko S."/>
            <person name="Subramanian E."/>
            <person name="Araus A.J."/>
            <person name="Petzold A."/>
            <person name="Susuki M."/>
            <person name="Suzuki K.-i.T."/>
            <person name="Hayashi T."/>
            <person name="Toyoda A."/>
            <person name="Oliveira C."/>
            <person name="Osipova E."/>
            <person name="Leigh N.D."/>
            <person name="Simon A."/>
            <person name="Yun M.H."/>
        </authorList>
    </citation>
    <scope>NUCLEOTIDE SEQUENCE</scope>
    <source>
        <strain evidence="2">20211129_DDA</strain>
        <tissue evidence="2">Liver</tissue>
    </source>
</reference>
<protein>
    <submittedName>
        <fullName evidence="2">Uncharacterized protein</fullName>
    </submittedName>
</protein>
<dbReference type="AlphaFoldDB" id="A0AAV7M4D1"/>
<organism evidence="2 3">
    <name type="scientific">Pleurodeles waltl</name>
    <name type="common">Iberian ribbed newt</name>
    <dbReference type="NCBI Taxonomy" id="8319"/>
    <lineage>
        <taxon>Eukaryota</taxon>
        <taxon>Metazoa</taxon>
        <taxon>Chordata</taxon>
        <taxon>Craniata</taxon>
        <taxon>Vertebrata</taxon>
        <taxon>Euteleostomi</taxon>
        <taxon>Amphibia</taxon>
        <taxon>Batrachia</taxon>
        <taxon>Caudata</taxon>
        <taxon>Salamandroidea</taxon>
        <taxon>Salamandridae</taxon>
        <taxon>Pleurodelinae</taxon>
        <taxon>Pleurodeles</taxon>
    </lineage>
</organism>
<feature type="region of interest" description="Disordered" evidence="1">
    <location>
        <begin position="31"/>
        <end position="64"/>
    </location>
</feature>
<accession>A0AAV7M4D1</accession>
<evidence type="ECO:0000256" key="1">
    <source>
        <dbReference type="SAM" id="MobiDB-lite"/>
    </source>
</evidence>
<evidence type="ECO:0000313" key="3">
    <source>
        <dbReference type="Proteomes" id="UP001066276"/>
    </source>
</evidence>
<name>A0AAV7M4D1_PLEWA</name>
<proteinExistence type="predicted"/>